<dbReference type="Pfam" id="PF04773">
    <property type="entry name" value="FecR"/>
    <property type="match status" value="1"/>
</dbReference>
<feature type="domain" description="Protein FecR C-terminal" evidence="3">
    <location>
        <begin position="325"/>
        <end position="391"/>
    </location>
</feature>
<keyword evidence="1" id="KW-1133">Transmembrane helix</keyword>
<name>A0AA41Y984_9BACT</name>
<dbReference type="Gene3D" id="2.60.120.1440">
    <property type="match status" value="1"/>
</dbReference>
<evidence type="ECO:0000259" key="3">
    <source>
        <dbReference type="Pfam" id="PF16344"/>
    </source>
</evidence>
<feature type="domain" description="FecR protein" evidence="2">
    <location>
        <begin position="186"/>
        <end position="277"/>
    </location>
</feature>
<dbReference type="EMBL" id="JAPAAF010000025">
    <property type="protein sequence ID" value="MCW0483926.1"/>
    <property type="molecule type" value="Genomic_DNA"/>
</dbReference>
<reference evidence="4" key="1">
    <citation type="submission" date="2022-10" db="EMBL/GenBank/DDBJ databases">
        <title>Gaoshiqiia sediminis gen. nov., sp. nov., isolated from coastal sediment.</title>
        <authorList>
            <person name="Yu W.X."/>
            <person name="Mu D.S."/>
            <person name="Du J.Z."/>
            <person name="Liang Y.Q."/>
        </authorList>
    </citation>
    <scope>NUCLEOTIDE SEQUENCE</scope>
    <source>
        <strain evidence="4">A06</strain>
    </source>
</reference>
<dbReference type="PANTHER" id="PTHR30273">
    <property type="entry name" value="PERIPLASMIC SIGNAL SENSOR AND SIGMA FACTOR ACTIVATOR FECR-RELATED"/>
    <property type="match status" value="1"/>
</dbReference>
<dbReference type="Proteomes" id="UP001163821">
    <property type="component" value="Unassembled WGS sequence"/>
</dbReference>
<organism evidence="4 5">
    <name type="scientific">Gaoshiqia sediminis</name>
    <dbReference type="NCBI Taxonomy" id="2986998"/>
    <lineage>
        <taxon>Bacteria</taxon>
        <taxon>Pseudomonadati</taxon>
        <taxon>Bacteroidota</taxon>
        <taxon>Bacteroidia</taxon>
        <taxon>Marinilabiliales</taxon>
        <taxon>Prolixibacteraceae</taxon>
        <taxon>Gaoshiqia</taxon>
    </lineage>
</organism>
<comment type="caution">
    <text evidence="4">The sequence shown here is derived from an EMBL/GenBank/DDBJ whole genome shotgun (WGS) entry which is preliminary data.</text>
</comment>
<dbReference type="RefSeq" id="WP_282592518.1">
    <property type="nucleotide sequence ID" value="NZ_JAPAAF010000025.1"/>
</dbReference>
<dbReference type="Gene3D" id="3.55.50.30">
    <property type="match status" value="1"/>
</dbReference>
<evidence type="ECO:0000313" key="5">
    <source>
        <dbReference type="Proteomes" id="UP001163821"/>
    </source>
</evidence>
<keyword evidence="1" id="KW-0812">Transmembrane</keyword>
<evidence type="ECO:0000313" key="4">
    <source>
        <dbReference type="EMBL" id="MCW0483926.1"/>
    </source>
</evidence>
<protein>
    <submittedName>
        <fullName evidence="4">FecR domain-containing protein</fullName>
    </submittedName>
</protein>
<keyword evidence="1" id="KW-0472">Membrane</keyword>
<dbReference type="FunFam" id="2.60.120.1440:FF:000001">
    <property type="entry name" value="Putative anti-sigma factor"/>
    <property type="match status" value="1"/>
</dbReference>
<accession>A0AA41Y984</accession>
<dbReference type="PANTHER" id="PTHR30273:SF2">
    <property type="entry name" value="PROTEIN FECR"/>
    <property type="match status" value="1"/>
</dbReference>
<dbReference type="AlphaFoldDB" id="A0AA41Y984"/>
<dbReference type="Pfam" id="PF16344">
    <property type="entry name" value="FecR_C"/>
    <property type="match status" value="1"/>
</dbReference>
<evidence type="ECO:0000256" key="1">
    <source>
        <dbReference type="SAM" id="Phobius"/>
    </source>
</evidence>
<feature type="transmembrane region" description="Helical" evidence="1">
    <location>
        <begin position="94"/>
        <end position="115"/>
    </location>
</feature>
<dbReference type="InterPro" id="IPR006860">
    <property type="entry name" value="FecR"/>
</dbReference>
<proteinExistence type="predicted"/>
<dbReference type="InterPro" id="IPR012373">
    <property type="entry name" value="Ferrdict_sens_TM"/>
</dbReference>
<evidence type="ECO:0000259" key="2">
    <source>
        <dbReference type="Pfam" id="PF04773"/>
    </source>
</evidence>
<keyword evidence="5" id="KW-1185">Reference proteome</keyword>
<gene>
    <name evidence="4" type="ORF">N2K84_14375</name>
</gene>
<dbReference type="InterPro" id="IPR032508">
    <property type="entry name" value="FecR_C"/>
</dbReference>
<sequence length="395" mass="45819">MGEEFQKYTLEDFLDDANFCSWARYERSEMDGFYSKQLVKYPEQKEVFELAGELVRLFDDEKLITHPDRKLQIWRKINRVYHQDNKITKNYKLIFRYAAAIVLLFSFASLTWYFVSLTDEDDFFSSYRPQELTEMRLLLDNGDTINIQEEQAEIIYDHGGKQLIINDELVQKKKNTTNPVLNELTVPFGKQSKVVLSDLTEVWLNAGSRLIYPASFEGKNRKVKLQGEAYFKVYKDKSKPFIVETNNSSIEVLGTSFNVRAYPGEMAEETVLAEGSIRFNPGKTIFGKKLIMEPGQLVTVPNGDHSYTVSKVDVRDYTSWIDGVFVFHEESLASLLKRVSQFYNIEIVWMNDAENRKISGKLDLKDNYLQVLNALSLISNGVYSKENGKIYFRLK</sequence>
<dbReference type="GO" id="GO:0016989">
    <property type="term" value="F:sigma factor antagonist activity"/>
    <property type="evidence" value="ECO:0007669"/>
    <property type="project" value="TreeGrafter"/>
</dbReference>